<dbReference type="PANTHER" id="PTHR24421">
    <property type="entry name" value="NITRATE/NITRITE SENSOR PROTEIN NARX-RELATED"/>
    <property type="match status" value="1"/>
</dbReference>
<evidence type="ECO:0000313" key="13">
    <source>
        <dbReference type="Proteomes" id="UP001370299"/>
    </source>
</evidence>
<dbReference type="InterPro" id="IPR055558">
    <property type="entry name" value="DUF7134"/>
</dbReference>
<evidence type="ECO:0000259" key="11">
    <source>
        <dbReference type="Pfam" id="PF23539"/>
    </source>
</evidence>
<evidence type="ECO:0000313" key="12">
    <source>
        <dbReference type="EMBL" id="MEK0170606.1"/>
    </source>
</evidence>
<feature type="domain" description="Signal transduction histidine kinase subgroup 3 dimerisation and phosphoacceptor" evidence="10">
    <location>
        <begin position="208"/>
        <end position="267"/>
    </location>
</feature>
<evidence type="ECO:0000256" key="7">
    <source>
        <dbReference type="ARBA" id="ARBA00022840"/>
    </source>
</evidence>
<keyword evidence="9" id="KW-0472">Membrane</keyword>
<evidence type="ECO:0000256" key="8">
    <source>
        <dbReference type="ARBA" id="ARBA00023012"/>
    </source>
</evidence>
<dbReference type="Pfam" id="PF23539">
    <property type="entry name" value="DUF7134"/>
    <property type="match status" value="1"/>
</dbReference>
<gene>
    <name evidence="12" type="ORF">WMN62_03915</name>
</gene>
<evidence type="ECO:0000256" key="4">
    <source>
        <dbReference type="ARBA" id="ARBA00022679"/>
    </source>
</evidence>
<evidence type="ECO:0000256" key="9">
    <source>
        <dbReference type="SAM" id="Phobius"/>
    </source>
</evidence>
<organism evidence="12 13">
    <name type="scientific">Curtobacterium citreum</name>
    <dbReference type="NCBI Taxonomy" id="2036"/>
    <lineage>
        <taxon>Bacteria</taxon>
        <taxon>Bacillati</taxon>
        <taxon>Actinomycetota</taxon>
        <taxon>Actinomycetes</taxon>
        <taxon>Micrococcales</taxon>
        <taxon>Microbacteriaceae</taxon>
        <taxon>Curtobacterium</taxon>
    </lineage>
</organism>
<reference evidence="12 13" key="1">
    <citation type="submission" date="2024-03" db="EMBL/GenBank/DDBJ databases">
        <title>Whole genomes of four grape xylem sap localized bacterial endophytes.</title>
        <authorList>
            <person name="Kumar G."/>
            <person name="Savka M.A."/>
        </authorList>
    </citation>
    <scope>NUCLEOTIDE SEQUENCE [LARGE SCALE GENOMIC DNA]</scope>
    <source>
        <strain evidence="12 13">RIT_GXS8</strain>
    </source>
</reference>
<evidence type="ECO:0000259" key="10">
    <source>
        <dbReference type="Pfam" id="PF07730"/>
    </source>
</evidence>
<dbReference type="Proteomes" id="UP001370299">
    <property type="component" value="Unassembled WGS sequence"/>
</dbReference>
<comment type="catalytic activity">
    <reaction evidence="1">
        <text>ATP + protein L-histidine = ADP + protein N-phospho-L-histidine.</text>
        <dbReference type="EC" id="2.7.13.3"/>
    </reaction>
</comment>
<keyword evidence="5" id="KW-0547">Nucleotide-binding</keyword>
<comment type="caution">
    <text evidence="12">The sequence shown here is derived from an EMBL/GenBank/DDBJ whole genome shotgun (WGS) entry which is preliminary data.</text>
</comment>
<dbReference type="InterPro" id="IPR011712">
    <property type="entry name" value="Sig_transdc_His_kin_sub3_dim/P"/>
</dbReference>
<feature type="transmembrane region" description="Helical" evidence="9">
    <location>
        <begin position="109"/>
        <end position="129"/>
    </location>
</feature>
<dbReference type="EC" id="2.7.13.3" evidence="2"/>
<dbReference type="RefSeq" id="WP_123292886.1">
    <property type="nucleotide sequence ID" value="NZ_JBBKAP010000042.1"/>
</dbReference>
<accession>A0ABU8Y6Z5</accession>
<keyword evidence="6 12" id="KW-0418">Kinase</keyword>
<feature type="transmembrane region" description="Helical" evidence="9">
    <location>
        <begin position="62"/>
        <end position="77"/>
    </location>
</feature>
<keyword evidence="9" id="KW-1133">Transmembrane helix</keyword>
<dbReference type="InterPro" id="IPR050482">
    <property type="entry name" value="Sensor_HK_TwoCompSys"/>
</dbReference>
<evidence type="ECO:0000256" key="5">
    <source>
        <dbReference type="ARBA" id="ARBA00022741"/>
    </source>
</evidence>
<protein>
    <recommendedName>
        <fullName evidence="2">histidine kinase</fullName>
        <ecNumber evidence="2">2.7.13.3</ecNumber>
    </recommendedName>
</protein>
<feature type="transmembrane region" description="Helical" evidence="9">
    <location>
        <begin position="12"/>
        <end position="32"/>
    </location>
</feature>
<dbReference type="PANTHER" id="PTHR24421:SF10">
    <property type="entry name" value="NITRATE_NITRITE SENSOR PROTEIN NARQ"/>
    <property type="match status" value="1"/>
</dbReference>
<name>A0ABU8Y6Z5_9MICO</name>
<keyword evidence="9" id="KW-0812">Transmembrane</keyword>
<feature type="transmembrane region" description="Helical" evidence="9">
    <location>
        <begin position="83"/>
        <end position="102"/>
    </location>
</feature>
<evidence type="ECO:0000256" key="2">
    <source>
        <dbReference type="ARBA" id="ARBA00012438"/>
    </source>
</evidence>
<evidence type="ECO:0000256" key="6">
    <source>
        <dbReference type="ARBA" id="ARBA00022777"/>
    </source>
</evidence>
<feature type="transmembrane region" description="Helical" evidence="9">
    <location>
        <begin position="141"/>
        <end position="164"/>
    </location>
</feature>
<sequence length="403" mass="42103">MTDRRTFIRPLATRSIVVDVAWAVLAALVFLLPIEVELEHASFFAVLAAAGAIALRRVSPSAAMLMVVVLGIIQVGGGERPSLVDLAIFVVIGTAAVVGTRTEVILSGVLALVAGVGATFYLAVTGFRYLVLLNGPRDQAFLAMAAPVAALLGVWAGGVAVRAFRSRDRESVRRADAEAAASRAEAVATEAEATATRAIDVAESERIRADIARDVHDVVGHSLAVIIAQADSVPFLADEARIREVSATIASTARSSLVEVRQVLGHIDGSGETTDPGSLEEIVQGIREAGVDVDRTVRGVPVPLRPDTGTAARRVLQEMLTNALRHGAPGLPVVVRETWRSADVVLEVENVVGDGTTGGSGRGIDGMHTRLTALGGSFDAAALDDVFAARARIPFDVQGGPVR</sequence>
<keyword evidence="8" id="KW-0902">Two-component regulatory system</keyword>
<dbReference type="Pfam" id="PF07730">
    <property type="entry name" value="HisKA_3"/>
    <property type="match status" value="1"/>
</dbReference>
<dbReference type="GO" id="GO:0016301">
    <property type="term" value="F:kinase activity"/>
    <property type="evidence" value="ECO:0007669"/>
    <property type="project" value="UniProtKB-KW"/>
</dbReference>
<keyword evidence="4" id="KW-0808">Transferase</keyword>
<feature type="transmembrane region" description="Helical" evidence="9">
    <location>
        <begin position="38"/>
        <end position="55"/>
    </location>
</feature>
<keyword evidence="7" id="KW-0067">ATP-binding</keyword>
<dbReference type="EMBL" id="JBBLYY010000023">
    <property type="protein sequence ID" value="MEK0170606.1"/>
    <property type="molecule type" value="Genomic_DNA"/>
</dbReference>
<dbReference type="SUPFAM" id="SSF55874">
    <property type="entry name" value="ATPase domain of HSP90 chaperone/DNA topoisomerase II/histidine kinase"/>
    <property type="match status" value="1"/>
</dbReference>
<evidence type="ECO:0000256" key="1">
    <source>
        <dbReference type="ARBA" id="ARBA00000085"/>
    </source>
</evidence>
<evidence type="ECO:0000256" key="3">
    <source>
        <dbReference type="ARBA" id="ARBA00022553"/>
    </source>
</evidence>
<keyword evidence="3" id="KW-0597">Phosphoprotein</keyword>
<dbReference type="Gene3D" id="3.30.565.10">
    <property type="entry name" value="Histidine kinase-like ATPase, C-terminal domain"/>
    <property type="match status" value="1"/>
</dbReference>
<keyword evidence="13" id="KW-1185">Reference proteome</keyword>
<dbReference type="InterPro" id="IPR036890">
    <property type="entry name" value="HATPase_C_sf"/>
</dbReference>
<feature type="domain" description="DUF7134" evidence="11">
    <location>
        <begin position="12"/>
        <end position="163"/>
    </location>
</feature>
<dbReference type="Gene3D" id="1.20.5.1930">
    <property type="match status" value="1"/>
</dbReference>
<proteinExistence type="predicted"/>